<dbReference type="Proteomes" id="UP001219518">
    <property type="component" value="Unassembled WGS sequence"/>
</dbReference>
<proteinExistence type="predicted"/>
<gene>
    <name evidence="2" type="ORF">KUF71_022124</name>
</gene>
<evidence type="ECO:0000313" key="3">
    <source>
        <dbReference type="Proteomes" id="UP001219518"/>
    </source>
</evidence>
<sequence>MILWCHETVSVLLVAQIFLIGLYGIFTKYDKDVDPKTAGKVSDLENYYPSEGEWGLAGRGGEHGQRYRTWHQQCRGTSERLPGPRGKGSN</sequence>
<keyword evidence="1" id="KW-0472">Membrane</keyword>
<evidence type="ECO:0000256" key="1">
    <source>
        <dbReference type="SAM" id="Phobius"/>
    </source>
</evidence>
<protein>
    <submittedName>
        <fullName evidence="2">Ammonium transporter Rh type C</fullName>
    </submittedName>
</protein>
<comment type="caution">
    <text evidence="2">The sequence shown here is derived from an EMBL/GenBank/DDBJ whole genome shotgun (WGS) entry which is preliminary data.</text>
</comment>
<keyword evidence="3" id="KW-1185">Reference proteome</keyword>
<keyword evidence="1" id="KW-0812">Transmembrane</keyword>
<evidence type="ECO:0000313" key="2">
    <source>
        <dbReference type="EMBL" id="KAK3912536.1"/>
    </source>
</evidence>
<dbReference type="EMBL" id="JAHWGI010000295">
    <property type="protein sequence ID" value="KAK3912536.1"/>
    <property type="molecule type" value="Genomic_DNA"/>
</dbReference>
<reference evidence="2" key="1">
    <citation type="submission" date="2021-07" db="EMBL/GenBank/DDBJ databases">
        <authorList>
            <person name="Catto M.A."/>
            <person name="Jacobson A."/>
            <person name="Kennedy G."/>
            <person name="Labadie P."/>
            <person name="Hunt B.G."/>
            <person name="Srinivasan R."/>
        </authorList>
    </citation>
    <scope>NUCLEOTIDE SEQUENCE</scope>
    <source>
        <strain evidence="2">PL_HMW_Pooled</strain>
        <tissue evidence="2">Head</tissue>
    </source>
</reference>
<organism evidence="2 3">
    <name type="scientific">Frankliniella fusca</name>
    <dbReference type="NCBI Taxonomy" id="407009"/>
    <lineage>
        <taxon>Eukaryota</taxon>
        <taxon>Metazoa</taxon>
        <taxon>Ecdysozoa</taxon>
        <taxon>Arthropoda</taxon>
        <taxon>Hexapoda</taxon>
        <taxon>Insecta</taxon>
        <taxon>Pterygota</taxon>
        <taxon>Neoptera</taxon>
        <taxon>Paraneoptera</taxon>
        <taxon>Thysanoptera</taxon>
        <taxon>Terebrantia</taxon>
        <taxon>Thripoidea</taxon>
        <taxon>Thripidae</taxon>
        <taxon>Frankliniella</taxon>
    </lineage>
</organism>
<accession>A0AAE1H042</accession>
<keyword evidence="1" id="KW-1133">Transmembrane helix</keyword>
<dbReference type="AlphaFoldDB" id="A0AAE1H042"/>
<name>A0AAE1H042_9NEOP</name>
<feature type="transmembrane region" description="Helical" evidence="1">
    <location>
        <begin position="6"/>
        <end position="26"/>
    </location>
</feature>
<reference evidence="2" key="2">
    <citation type="journal article" date="2023" name="BMC Genomics">
        <title>Pest status, molecular evolution, and epigenetic factors derived from the genome assembly of Frankliniella fusca, a thysanopteran phytovirus vector.</title>
        <authorList>
            <person name="Catto M.A."/>
            <person name="Labadie P.E."/>
            <person name="Jacobson A.L."/>
            <person name="Kennedy G.G."/>
            <person name="Srinivasan R."/>
            <person name="Hunt B.G."/>
        </authorList>
    </citation>
    <scope>NUCLEOTIDE SEQUENCE</scope>
    <source>
        <strain evidence="2">PL_HMW_Pooled</strain>
    </source>
</reference>